<dbReference type="InterPro" id="IPR010982">
    <property type="entry name" value="Lambda_DNA-bd_dom_sf"/>
</dbReference>
<organism evidence="1 2">
    <name type="scientific">Burkholderia aenigmatica</name>
    <dbReference type="NCBI Taxonomy" id="2015348"/>
    <lineage>
        <taxon>Bacteria</taxon>
        <taxon>Pseudomonadati</taxon>
        <taxon>Pseudomonadota</taxon>
        <taxon>Betaproteobacteria</taxon>
        <taxon>Burkholderiales</taxon>
        <taxon>Burkholderiaceae</taxon>
        <taxon>Burkholderia</taxon>
        <taxon>Burkholderia cepacia complex</taxon>
    </lineage>
</organism>
<keyword evidence="1" id="KW-0238">DNA-binding</keyword>
<dbReference type="EMBL" id="NKFA01000008">
    <property type="protein sequence ID" value="OXI42460.1"/>
    <property type="molecule type" value="Genomic_DNA"/>
</dbReference>
<dbReference type="RefSeq" id="WP_089452403.1">
    <property type="nucleotide sequence ID" value="NZ_NKFA01000008.1"/>
</dbReference>
<gene>
    <name evidence="1" type="ORF">CFB84_24950</name>
</gene>
<sequence length="99" mass="10862">MNTIEVIRRPSIERAFREALSDPRSRGPIADALGWDDSQVSRFLSGNLGVPINKIDAGLNALELRVVSREYLDGLSTMSKVGVNCHCAREGFGECGGRW</sequence>
<proteinExistence type="predicted"/>
<protein>
    <submittedName>
        <fullName evidence="1">DNA-binding protein</fullName>
    </submittedName>
</protein>
<accession>A0A228IJ60</accession>
<dbReference type="Proteomes" id="UP000214600">
    <property type="component" value="Unassembled WGS sequence"/>
</dbReference>
<reference evidence="1 2" key="2">
    <citation type="submission" date="2017-08" db="EMBL/GenBank/DDBJ databases">
        <title>WGS of novel Burkholderia cepaca complex species.</title>
        <authorList>
            <person name="Lipuma J."/>
            <person name="Spilker T."/>
        </authorList>
    </citation>
    <scope>NUCLEOTIDE SEQUENCE [LARGE SCALE GENOMIC DNA]</scope>
    <source>
        <strain evidence="1 2">AU17325</strain>
    </source>
</reference>
<comment type="caution">
    <text evidence="1">The sequence shown here is derived from an EMBL/GenBank/DDBJ whole genome shotgun (WGS) entry which is preliminary data.</text>
</comment>
<name>A0A228IJ60_9BURK</name>
<dbReference type="AlphaFoldDB" id="A0A228IJ60"/>
<evidence type="ECO:0000313" key="2">
    <source>
        <dbReference type="Proteomes" id="UP000214600"/>
    </source>
</evidence>
<dbReference type="Gene3D" id="1.10.260.40">
    <property type="entry name" value="lambda repressor-like DNA-binding domains"/>
    <property type="match status" value="1"/>
</dbReference>
<evidence type="ECO:0000313" key="1">
    <source>
        <dbReference type="EMBL" id="OXI42460.1"/>
    </source>
</evidence>
<dbReference type="GO" id="GO:0003677">
    <property type="term" value="F:DNA binding"/>
    <property type="evidence" value="ECO:0007669"/>
    <property type="project" value="UniProtKB-KW"/>
</dbReference>
<dbReference type="OrthoDB" id="8662779at2"/>
<reference evidence="2" key="1">
    <citation type="submission" date="2017-06" db="EMBL/GenBank/DDBJ databases">
        <authorList>
            <person name="LiPuma J."/>
            <person name="Spilker T."/>
        </authorList>
    </citation>
    <scope>NUCLEOTIDE SEQUENCE [LARGE SCALE GENOMIC DNA]</scope>
    <source>
        <strain evidence="2">AU17325</strain>
    </source>
</reference>